<dbReference type="Proteomes" id="UP001597186">
    <property type="component" value="Unassembled WGS sequence"/>
</dbReference>
<dbReference type="EMBL" id="JBHUDD010000151">
    <property type="protein sequence ID" value="MFD1511044.1"/>
    <property type="molecule type" value="Genomic_DNA"/>
</dbReference>
<evidence type="ECO:0000259" key="1">
    <source>
        <dbReference type="Pfam" id="PF18480"/>
    </source>
</evidence>
<comment type="caution">
    <text evidence="2">The sequence shown here is derived from an EMBL/GenBank/DDBJ whole genome shotgun (WGS) entry which is preliminary data.</text>
</comment>
<evidence type="ECO:0000313" key="2">
    <source>
        <dbReference type="EMBL" id="MFD1511044.1"/>
    </source>
</evidence>
<dbReference type="RefSeq" id="WP_379917835.1">
    <property type="nucleotide sequence ID" value="NZ_JBHUDD010000151.1"/>
</dbReference>
<proteinExistence type="predicted"/>
<protein>
    <submittedName>
        <fullName evidence="2">DUF5615 family PIN-like protein</fullName>
    </submittedName>
</protein>
<feature type="domain" description="DUF5615" evidence="1">
    <location>
        <begin position="1"/>
        <end position="62"/>
    </location>
</feature>
<evidence type="ECO:0000313" key="3">
    <source>
        <dbReference type="Proteomes" id="UP001597186"/>
    </source>
</evidence>
<name>A0ABW4ELQ8_9RHOB</name>
<reference evidence="3" key="1">
    <citation type="journal article" date="2019" name="Int. J. Syst. Evol. Microbiol.">
        <title>The Global Catalogue of Microorganisms (GCM) 10K type strain sequencing project: providing services to taxonomists for standard genome sequencing and annotation.</title>
        <authorList>
            <consortium name="The Broad Institute Genomics Platform"/>
            <consortium name="The Broad Institute Genome Sequencing Center for Infectious Disease"/>
            <person name="Wu L."/>
            <person name="Ma J."/>
        </authorList>
    </citation>
    <scope>NUCLEOTIDE SEQUENCE [LARGE SCALE GENOMIC DNA]</scope>
    <source>
        <strain evidence="3">CGMCC 1.12477</strain>
    </source>
</reference>
<dbReference type="Pfam" id="PF18480">
    <property type="entry name" value="DUF5615"/>
    <property type="match status" value="1"/>
</dbReference>
<keyword evidence="3" id="KW-1185">Reference proteome</keyword>
<accession>A0ABW4ELQ8</accession>
<gene>
    <name evidence="2" type="ORF">ACFTOW_16810</name>
</gene>
<organism evidence="2 3">
    <name type="scientific">Lacimonas salitolerans</name>
    <dbReference type="NCBI Taxonomy" id="1323750"/>
    <lineage>
        <taxon>Bacteria</taxon>
        <taxon>Pseudomonadati</taxon>
        <taxon>Pseudomonadota</taxon>
        <taxon>Alphaproteobacteria</taxon>
        <taxon>Rhodobacterales</taxon>
        <taxon>Paracoccaceae</taxon>
        <taxon>Lacimonas</taxon>
    </lineage>
</organism>
<dbReference type="InterPro" id="IPR041049">
    <property type="entry name" value="DUF5615"/>
</dbReference>
<sequence length="140" mass="15182">MKLLIDECLSIALVDMAISAGHPESAHVTRRGMTGWKDHQLMAAIIDNDWTLVTRNSDDFRPKSGSASQAPCYVGQALHAGLICLNLPAGSGRADQRAYFEAALARIGNPGDLVNQILEVDPDPSNPGRVVLRIYDFPEL</sequence>